<feature type="domain" description="Replication-associated protein ORF2/G2P" evidence="1">
    <location>
        <begin position="140"/>
        <end position="231"/>
    </location>
</feature>
<dbReference type="Pfam" id="PF23343">
    <property type="entry name" value="REP_ORF2-G2P"/>
    <property type="match status" value="1"/>
</dbReference>
<name>A0A976R8B7_9VIRU</name>
<accession>A0A976R8B7</accession>
<evidence type="ECO:0000259" key="1">
    <source>
        <dbReference type="Pfam" id="PF23343"/>
    </source>
</evidence>
<sequence>MCTSPLIRYRSKVSSSPDGNIGVSTYFQIKSLKQLESYFGSYSAFRDYFDKNMDYSYIKCRKCTECKADYASEWSVRCAHEFQVRKLGAFITLTIDSTKANLFNTEKNLKHYCKRCVKGNRYIKYPIDYTLCKGMLLDELKRMRDNIFKRYGIKIRYFGCGEYGSEGDRPHYHVIIFGYSFPDKKQINISSKGIPIYHSEELQSMWKYGLATVQEVNHRACMYTAKYCLKKLKYTDDIIEYEQYYGREPEFLVMSKGSCQSNRCPHIDSIIKNCKGMKSLRSLDNPYCKNCKYTRGGLGYDWFLKYGQDVLKIGYVTLDGVKYLIPKYYLNILKLTDETLYDKYKVKVLNRIDELEELNPDSRSSKKLSIKNKIHKETLKHYSRQ</sequence>
<proteinExistence type="predicted"/>
<evidence type="ECO:0000313" key="2">
    <source>
        <dbReference type="EMBL" id="UPW41790.1"/>
    </source>
</evidence>
<organism evidence="2">
    <name type="scientific">Peromfec virus RodF7_10</name>
    <dbReference type="NCBI Taxonomy" id="2929346"/>
    <lineage>
        <taxon>Viruses</taxon>
        <taxon>Monodnaviria</taxon>
        <taxon>Sangervirae</taxon>
        <taxon>Phixviricota</taxon>
        <taxon>Malgrandaviricetes</taxon>
        <taxon>Petitvirales</taxon>
        <taxon>Microviridae</taxon>
    </lineage>
</organism>
<dbReference type="EMBL" id="OM869665">
    <property type="protein sequence ID" value="UPW41790.1"/>
    <property type="molecule type" value="Genomic_DNA"/>
</dbReference>
<dbReference type="InterPro" id="IPR056906">
    <property type="entry name" value="ORF2/G2P_dom"/>
</dbReference>
<protein>
    <submittedName>
        <fullName evidence="2">Replication initiator protein</fullName>
    </submittedName>
</protein>
<reference evidence="2" key="1">
    <citation type="submission" date="2022-02" db="EMBL/GenBank/DDBJ databases">
        <title>Towards deciphering the DNA virus diversity associated with rodent species in the families Cricetidae and Heteromyidae.</title>
        <authorList>
            <person name="Lund M."/>
            <person name="Larsen B.B."/>
            <person name="Gryseels S."/>
            <person name="Kraberger S."/>
            <person name="Rowsey D.M."/>
            <person name="Steger L."/>
            <person name="Yule K.M."/>
            <person name="Upham N.S."/>
            <person name="Worobey M."/>
            <person name="Van Doorslaer K."/>
            <person name="Varsani A."/>
        </authorList>
    </citation>
    <scope>NUCLEOTIDE SEQUENCE</scope>
    <source>
        <strain evidence="2">NeonRodF7_10</strain>
    </source>
</reference>